<dbReference type="RefSeq" id="WP_188312545.1">
    <property type="nucleotide sequence ID" value="NZ_JABTCG010000001.1"/>
</dbReference>
<reference evidence="2 3" key="1">
    <citation type="submission" date="2020-05" db="EMBL/GenBank/DDBJ databases">
        <title>The draft genome sequence of Maribacter arenosus CAU 1321.</title>
        <authorList>
            <person name="Mu L."/>
        </authorList>
    </citation>
    <scope>NUCLEOTIDE SEQUENCE [LARGE SCALE GENOMIC DNA]</scope>
    <source>
        <strain evidence="2 3">CAU 1321</strain>
    </source>
</reference>
<keyword evidence="1" id="KW-0472">Membrane</keyword>
<evidence type="ECO:0000313" key="3">
    <source>
        <dbReference type="Proteomes" id="UP000598350"/>
    </source>
</evidence>
<comment type="caution">
    <text evidence="2">The sequence shown here is derived from an EMBL/GenBank/DDBJ whole genome shotgun (WGS) entry which is preliminary data.</text>
</comment>
<keyword evidence="1" id="KW-1133">Transmembrane helix</keyword>
<sequence length="181" mass="20904">MELRFKLYAKSFLVYGVISGIALFLWNSFDTENMNFETKVYIIVTAWVITSVSSAFSQIKSVERLKNSKLTTKDFSVFQTEYLNQNIPIDYIFQLLKSNEITKRWALTIHKSMIRGKTNITISSWGEKVKIKSSDNKIIIESKPVLRTAVFDNGKNLKNVKLIKKIIENAQTILKNKKNNL</sequence>
<name>A0ABR7V989_9FLAO</name>
<feature type="transmembrane region" description="Helical" evidence="1">
    <location>
        <begin position="41"/>
        <end position="59"/>
    </location>
</feature>
<keyword evidence="3" id="KW-1185">Reference proteome</keyword>
<accession>A0ABR7V989</accession>
<feature type="transmembrane region" description="Helical" evidence="1">
    <location>
        <begin position="12"/>
        <end position="29"/>
    </location>
</feature>
<protein>
    <submittedName>
        <fullName evidence="2">Uncharacterized protein</fullName>
    </submittedName>
</protein>
<evidence type="ECO:0000256" key="1">
    <source>
        <dbReference type="SAM" id="Phobius"/>
    </source>
</evidence>
<organism evidence="2 3">
    <name type="scientific">Maribacter arenosus</name>
    <dbReference type="NCBI Taxonomy" id="1854708"/>
    <lineage>
        <taxon>Bacteria</taxon>
        <taxon>Pseudomonadati</taxon>
        <taxon>Bacteroidota</taxon>
        <taxon>Flavobacteriia</taxon>
        <taxon>Flavobacteriales</taxon>
        <taxon>Flavobacteriaceae</taxon>
        <taxon>Maribacter</taxon>
    </lineage>
</organism>
<evidence type="ECO:0000313" key="2">
    <source>
        <dbReference type="EMBL" id="MBD0849420.1"/>
    </source>
</evidence>
<gene>
    <name evidence="2" type="ORF">HPE63_01965</name>
</gene>
<proteinExistence type="predicted"/>
<dbReference type="Proteomes" id="UP000598350">
    <property type="component" value="Unassembled WGS sequence"/>
</dbReference>
<dbReference type="EMBL" id="JABTCG010000001">
    <property type="protein sequence ID" value="MBD0849420.1"/>
    <property type="molecule type" value="Genomic_DNA"/>
</dbReference>
<keyword evidence="1" id="KW-0812">Transmembrane</keyword>